<evidence type="ECO:0000256" key="5">
    <source>
        <dbReference type="ARBA" id="ARBA00022622"/>
    </source>
</evidence>
<evidence type="ECO:0000256" key="2">
    <source>
        <dbReference type="ARBA" id="ARBA00004613"/>
    </source>
</evidence>
<dbReference type="InterPro" id="IPR008427">
    <property type="entry name" value="Extracellular_membr_CFEM_dom"/>
</dbReference>
<dbReference type="GO" id="GO:0098552">
    <property type="term" value="C:side of membrane"/>
    <property type="evidence" value="ECO:0007669"/>
    <property type="project" value="UniProtKB-KW"/>
</dbReference>
<evidence type="ECO:0000256" key="7">
    <source>
        <dbReference type="ARBA" id="ARBA00023157"/>
    </source>
</evidence>
<comment type="subcellular location">
    <subcellularLocation>
        <location evidence="1">Membrane</location>
        <topology evidence="1">Lipid-anchor</topology>
        <topology evidence="1">GPI-anchor</topology>
    </subcellularLocation>
    <subcellularLocation>
        <location evidence="2">Secreted</location>
    </subcellularLocation>
</comment>
<evidence type="ECO:0000256" key="6">
    <source>
        <dbReference type="ARBA" id="ARBA00022729"/>
    </source>
</evidence>
<keyword evidence="5" id="KW-0336">GPI-anchor</keyword>
<sequence length="59" mass="5752">VPCFTSAASAAGCTDLLDTNCQCTKGEEIQSAASSCVSDACGTLTDVVTSAAASICKAC</sequence>
<dbReference type="EMBL" id="JAUKUD010000003">
    <property type="protein sequence ID" value="KAK0750266.1"/>
    <property type="molecule type" value="Genomic_DNA"/>
</dbReference>
<dbReference type="Proteomes" id="UP001172155">
    <property type="component" value="Unassembled WGS sequence"/>
</dbReference>
<proteinExistence type="inferred from homology"/>
<name>A0AA40F372_9PEZI</name>
<reference evidence="11" key="1">
    <citation type="submission" date="2023-06" db="EMBL/GenBank/DDBJ databases">
        <title>Genome-scale phylogeny and comparative genomics of the fungal order Sordariales.</title>
        <authorList>
            <consortium name="Lawrence Berkeley National Laboratory"/>
            <person name="Hensen N."/>
            <person name="Bonometti L."/>
            <person name="Westerberg I."/>
            <person name="Brannstrom I.O."/>
            <person name="Guillou S."/>
            <person name="Cros-Aarteil S."/>
            <person name="Calhoun S."/>
            <person name="Haridas S."/>
            <person name="Kuo A."/>
            <person name="Mondo S."/>
            <person name="Pangilinan J."/>
            <person name="Riley R."/>
            <person name="LaButti K."/>
            <person name="Andreopoulos B."/>
            <person name="Lipzen A."/>
            <person name="Chen C."/>
            <person name="Yanf M."/>
            <person name="Daum C."/>
            <person name="Ng V."/>
            <person name="Clum A."/>
            <person name="Steindorff A."/>
            <person name="Ohm R."/>
            <person name="Martin F."/>
            <person name="Silar P."/>
            <person name="Natvig D."/>
            <person name="Lalanne C."/>
            <person name="Gautier V."/>
            <person name="Ament-velasquez S.L."/>
            <person name="Kruys A."/>
            <person name="Hutchinson M.I."/>
            <person name="Powell A.J."/>
            <person name="Barry K."/>
            <person name="Miller A.N."/>
            <person name="Grigoriev I.V."/>
            <person name="Debuchy R."/>
            <person name="Gladieux P."/>
            <person name="Thoren M.H."/>
            <person name="Johannesson H."/>
        </authorList>
    </citation>
    <scope>NUCLEOTIDE SEQUENCE</scope>
    <source>
        <strain evidence="11">SMH3187-1</strain>
    </source>
</reference>
<keyword evidence="4" id="KW-0964">Secreted</keyword>
<keyword evidence="5" id="KW-0325">Glycoprotein</keyword>
<keyword evidence="7" id="KW-1015">Disulfide bond</keyword>
<keyword evidence="8" id="KW-0449">Lipoprotein</keyword>
<feature type="non-terminal residue" evidence="11">
    <location>
        <position position="59"/>
    </location>
</feature>
<gene>
    <name evidence="11" type="ORF">B0T18DRAFT_296996</name>
</gene>
<feature type="non-terminal residue" evidence="11">
    <location>
        <position position="1"/>
    </location>
</feature>
<keyword evidence="9" id="KW-0479">Metal-binding</keyword>
<protein>
    <recommendedName>
        <fullName evidence="10">CFEM domain-containing protein</fullName>
    </recommendedName>
</protein>
<comment type="caution">
    <text evidence="11">The sequence shown here is derived from an EMBL/GenBank/DDBJ whole genome shotgun (WGS) entry which is preliminary data.</text>
</comment>
<evidence type="ECO:0000256" key="3">
    <source>
        <dbReference type="ARBA" id="ARBA00010031"/>
    </source>
</evidence>
<evidence type="ECO:0000256" key="1">
    <source>
        <dbReference type="ARBA" id="ARBA00004589"/>
    </source>
</evidence>
<evidence type="ECO:0000313" key="11">
    <source>
        <dbReference type="EMBL" id="KAK0750266.1"/>
    </source>
</evidence>
<dbReference type="AlphaFoldDB" id="A0AA40F372"/>
<evidence type="ECO:0000256" key="8">
    <source>
        <dbReference type="ARBA" id="ARBA00023288"/>
    </source>
</evidence>
<keyword evidence="9" id="KW-0408">Iron</keyword>
<feature type="domain" description="CFEM" evidence="10">
    <location>
        <begin position="1"/>
        <end position="59"/>
    </location>
</feature>
<comment type="similarity">
    <text evidence="3">Belongs to the RBT5 family.</text>
</comment>
<keyword evidence="12" id="KW-1185">Reference proteome</keyword>
<keyword evidence="6" id="KW-0732">Signal</keyword>
<organism evidence="11 12">
    <name type="scientific">Schizothecium vesticola</name>
    <dbReference type="NCBI Taxonomy" id="314040"/>
    <lineage>
        <taxon>Eukaryota</taxon>
        <taxon>Fungi</taxon>
        <taxon>Dikarya</taxon>
        <taxon>Ascomycota</taxon>
        <taxon>Pezizomycotina</taxon>
        <taxon>Sordariomycetes</taxon>
        <taxon>Sordariomycetidae</taxon>
        <taxon>Sordariales</taxon>
        <taxon>Schizotheciaceae</taxon>
        <taxon>Schizothecium</taxon>
    </lineage>
</organism>
<dbReference type="PROSITE" id="PS52012">
    <property type="entry name" value="CFEM"/>
    <property type="match status" value="1"/>
</dbReference>
<accession>A0AA40F372</accession>
<dbReference type="Pfam" id="PF05730">
    <property type="entry name" value="CFEM"/>
    <property type="match status" value="1"/>
</dbReference>
<comment type="caution">
    <text evidence="9">Lacks conserved residue(s) required for the propagation of feature annotation.</text>
</comment>
<evidence type="ECO:0000259" key="10">
    <source>
        <dbReference type="PROSITE" id="PS52012"/>
    </source>
</evidence>
<feature type="binding site" description="axial binding residue" evidence="9">
    <location>
        <position position="18"/>
    </location>
    <ligand>
        <name>heme</name>
        <dbReference type="ChEBI" id="CHEBI:30413"/>
    </ligand>
    <ligandPart>
        <name>Fe</name>
        <dbReference type="ChEBI" id="CHEBI:18248"/>
    </ligandPart>
</feature>
<dbReference type="GO" id="GO:0005576">
    <property type="term" value="C:extracellular region"/>
    <property type="evidence" value="ECO:0007669"/>
    <property type="project" value="UniProtKB-SubCell"/>
</dbReference>
<evidence type="ECO:0000256" key="9">
    <source>
        <dbReference type="PROSITE-ProRule" id="PRU01356"/>
    </source>
</evidence>
<dbReference type="GO" id="GO:0046872">
    <property type="term" value="F:metal ion binding"/>
    <property type="evidence" value="ECO:0007669"/>
    <property type="project" value="UniProtKB-UniRule"/>
</dbReference>
<evidence type="ECO:0000313" key="12">
    <source>
        <dbReference type="Proteomes" id="UP001172155"/>
    </source>
</evidence>
<keyword evidence="5" id="KW-0472">Membrane</keyword>
<evidence type="ECO:0000256" key="4">
    <source>
        <dbReference type="ARBA" id="ARBA00022525"/>
    </source>
</evidence>
<keyword evidence="9" id="KW-0349">Heme</keyword>